<sequence length="458" mass="50509">MLKKTGGSHMGKQDMKTQLLTKSPKDLLFQLAIPGIIGMIVIGLYPFMDGIFAGWIIGDYAMSAISISMSLTIINGGVSALIGVGSASILSRAIGKGDKETTDKIFGNFCYWVILFSIVITILGLIFAPNFLDLVGAKGNIKELGVRYLRVVFFGSIFVNFAQAGNMTMRGEGALKQSMIIMGVGAILNIILDPIFMKLMGEYAIEGAAIATVISQIVQAILTFRYFSKKSAFVGIHKIQKSKDISSEMFSIGSSAMMMQILFAVQQTFLFKQAFAYGGDNWGILMAATMRLYMFSFIPLWGMSQGLQPVIGANFGAKQYKRVKDTMKVFMYGATILAALSWIPSMFYSEKLLSLFSVRSEIIEAGVMNFKMFYSTFILYGIMIMTLTFFQSIGDGKKASMIVMLRQLILFIPAILLLPKFFGASAVWWAEPIVDFSMIMLGLFLMLNGLRKMGKDKA</sequence>
<evidence type="ECO:0000256" key="14">
    <source>
        <dbReference type="ARBA" id="ARBA00031636"/>
    </source>
</evidence>
<keyword evidence="10 15" id="KW-1133">Transmembrane helix</keyword>
<evidence type="ECO:0000313" key="17">
    <source>
        <dbReference type="Proteomes" id="UP000001319"/>
    </source>
</evidence>
<dbReference type="GO" id="GO:0042910">
    <property type="term" value="F:xenobiotic transmembrane transporter activity"/>
    <property type="evidence" value="ECO:0007669"/>
    <property type="project" value="InterPro"/>
</dbReference>
<evidence type="ECO:0000256" key="8">
    <source>
        <dbReference type="ARBA" id="ARBA00022475"/>
    </source>
</evidence>
<keyword evidence="13" id="KW-0046">Antibiotic resistance</keyword>
<organism evidence="16 17">
    <name type="scientific">Finegoldia magna (strain ATCC 29328 / DSM 20472 / WAL 2508)</name>
    <name type="common">Peptostreptococcus magnus</name>
    <dbReference type="NCBI Taxonomy" id="334413"/>
    <lineage>
        <taxon>Bacteria</taxon>
        <taxon>Bacillati</taxon>
        <taxon>Bacillota</taxon>
        <taxon>Tissierellia</taxon>
        <taxon>Tissierellales</taxon>
        <taxon>Peptoniphilaceae</taxon>
        <taxon>Finegoldia</taxon>
    </lineage>
</organism>
<name>B0S1W3_FINM2</name>
<comment type="similarity">
    <text evidence="3">Belongs to the multi antimicrobial extrusion (MATE) (TC 2.A.66.1) family. MepA subfamily.</text>
</comment>
<dbReference type="GO" id="GO:0046677">
    <property type="term" value="P:response to antibiotic"/>
    <property type="evidence" value="ECO:0007669"/>
    <property type="project" value="UniProtKB-KW"/>
</dbReference>
<dbReference type="PANTHER" id="PTHR43298">
    <property type="entry name" value="MULTIDRUG RESISTANCE PROTEIN NORM-RELATED"/>
    <property type="match status" value="1"/>
</dbReference>
<keyword evidence="7" id="KW-0050">Antiport</keyword>
<dbReference type="AlphaFoldDB" id="B0S1W3"/>
<gene>
    <name evidence="16" type="ordered locus">FMG_0935</name>
</gene>
<feature type="transmembrane region" description="Helical" evidence="15">
    <location>
        <begin position="179"/>
        <end position="197"/>
    </location>
</feature>
<comment type="subcellular location">
    <subcellularLocation>
        <location evidence="2">Cell membrane</location>
        <topology evidence="2">Multi-pass membrane protein</topology>
    </subcellularLocation>
</comment>
<dbReference type="GO" id="GO:0005886">
    <property type="term" value="C:plasma membrane"/>
    <property type="evidence" value="ECO:0007669"/>
    <property type="project" value="UniProtKB-SubCell"/>
</dbReference>
<dbReference type="KEGG" id="fma:FMG_0935"/>
<evidence type="ECO:0000256" key="3">
    <source>
        <dbReference type="ARBA" id="ARBA00008417"/>
    </source>
</evidence>
<dbReference type="Proteomes" id="UP000001319">
    <property type="component" value="Chromosome"/>
</dbReference>
<evidence type="ECO:0000256" key="11">
    <source>
        <dbReference type="ARBA" id="ARBA00023065"/>
    </source>
</evidence>
<dbReference type="InterPro" id="IPR002528">
    <property type="entry name" value="MATE_fam"/>
</dbReference>
<evidence type="ECO:0000256" key="5">
    <source>
        <dbReference type="ARBA" id="ARBA00022106"/>
    </source>
</evidence>
<feature type="transmembrane region" description="Helical" evidence="15">
    <location>
        <begin position="148"/>
        <end position="167"/>
    </location>
</feature>
<keyword evidence="8" id="KW-1003">Cell membrane</keyword>
<evidence type="ECO:0000256" key="6">
    <source>
        <dbReference type="ARBA" id="ARBA00022448"/>
    </source>
</evidence>
<keyword evidence="11" id="KW-0406">Ion transport</keyword>
<dbReference type="InterPro" id="IPR045070">
    <property type="entry name" value="MATE_MepA-like"/>
</dbReference>
<feature type="transmembrane region" description="Helical" evidence="15">
    <location>
        <begin position="249"/>
        <end position="270"/>
    </location>
</feature>
<evidence type="ECO:0000256" key="9">
    <source>
        <dbReference type="ARBA" id="ARBA00022692"/>
    </source>
</evidence>
<dbReference type="CDD" id="cd13143">
    <property type="entry name" value="MATE_MepA_like"/>
    <property type="match status" value="1"/>
</dbReference>
<feature type="transmembrane region" description="Helical" evidence="15">
    <location>
        <begin position="60"/>
        <end position="84"/>
    </location>
</feature>
<proteinExistence type="inferred from homology"/>
<keyword evidence="17" id="KW-1185">Reference proteome</keyword>
<protein>
    <recommendedName>
        <fullName evidence="5">Multidrug export protein MepA</fullName>
    </recommendedName>
    <alternativeName>
        <fullName evidence="14">Multidrug-efflux transporter</fullName>
    </alternativeName>
    <alternativeName>
        <fullName evidence="4">Probable multidrug resistance protein NorM</fullName>
    </alternativeName>
</protein>
<feature type="transmembrane region" description="Helical" evidence="15">
    <location>
        <begin position="27"/>
        <end position="48"/>
    </location>
</feature>
<evidence type="ECO:0000256" key="13">
    <source>
        <dbReference type="ARBA" id="ARBA00023251"/>
    </source>
</evidence>
<dbReference type="PIRSF" id="PIRSF006603">
    <property type="entry name" value="DinF"/>
    <property type="match status" value="1"/>
</dbReference>
<dbReference type="GO" id="GO:0006811">
    <property type="term" value="P:monoatomic ion transport"/>
    <property type="evidence" value="ECO:0007669"/>
    <property type="project" value="UniProtKB-KW"/>
</dbReference>
<dbReference type="PANTHER" id="PTHR43298:SF2">
    <property type="entry name" value="FMN_FAD EXPORTER YEEO-RELATED"/>
    <property type="match status" value="1"/>
</dbReference>
<keyword evidence="9 15" id="KW-0812">Transmembrane</keyword>
<feature type="transmembrane region" description="Helical" evidence="15">
    <location>
        <begin position="105"/>
        <end position="128"/>
    </location>
</feature>
<dbReference type="GO" id="GO:0015297">
    <property type="term" value="F:antiporter activity"/>
    <property type="evidence" value="ECO:0007669"/>
    <property type="project" value="UniProtKB-KW"/>
</dbReference>
<reference evidence="16 17" key="1">
    <citation type="journal article" date="2008" name="DNA Res.">
        <title>Complete genome sequence of Finegoldia magna, an anaerobic opportunistic pathogen.</title>
        <authorList>
            <person name="Goto T."/>
            <person name="Yamashita A."/>
            <person name="Hirakawa H."/>
            <person name="Matsutani M."/>
            <person name="Todo K."/>
            <person name="Ohshima K."/>
            <person name="Toh H."/>
            <person name="Miyamoto K."/>
            <person name="Kuhara S."/>
            <person name="Hattori M."/>
            <person name="Shimizu T."/>
            <person name="Akimoto S."/>
        </authorList>
    </citation>
    <scope>NUCLEOTIDE SEQUENCE [LARGE SCALE GENOMIC DNA]</scope>
    <source>
        <strain evidence="17">ATCC 29328 / DSM 20472 / WAL 2508</strain>
    </source>
</reference>
<feature type="transmembrane region" description="Helical" evidence="15">
    <location>
        <begin position="428"/>
        <end position="447"/>
    </location>
</feature>
<feature type="transmembrane region" description="Helical" evidence="15">
    <location>
        <begin position="368"/>
        <end position="390"/>
    </location>
</feature>
<evidence type="ECO:0000256" key="4">
    <source>
        <dbReference type="ARBA" id="ARBA00020268"/>
    </source>
</evidence>
<evidence type="ECO:0000256" key="10">
    <source>
        <dbReference type="ARBA" id="ARBA00022989"/>
    </source>
</evidence>
<dbReference type="HOGENOM" id="CLU_012893_0_0_9"/>
<dbReference type="InterPro" id="IPR048279">
    <property type="entry name" value="MdtK-like"/>
</dbReference>
<dbReference type="STRING" id="334413.FMG_0935"/>
<feature type="transmembrane region" description="Helical" evidence="15">
    <location>
        <begin position="402"/>
        <end position="422"/>
    </location>
</feature>
<dbReference type="Pfam" id="PF01554">
    <property type="entry name" value="MatE"/>
    <property type="match status" value="2"/>
</dbReference>
<feature type="transmembrane region" description="Helical" evidence="15">
    <location>
        <begin position="329"/>
        <end position="348"/>
    </location>
</feature>
<dbReference type="InterPro" id="IPR050222">
    <property type="entry name" value="MATE_MdtK"/>
</dbReference>
<evidence type="ECO:0000256" key="15">
    <source>
        <dbReference type="SAM" id="Phobius"/>
    </source>
</evidence>
<keyword evidence="12 15" id="KW-0472">Membrane</keyword>
<evidence type="ECO:0000256" key="2">
    <source>
        <dbReference type="ARBA" id="ARBA00004651"/>
    </source>
</evidence>
<comment type="function">
    <text evidence="1">Multidrug efflux pump.</text>
</comment>
<evidence type="ECO:0000256" key="1">
    <source>
        <dbReference type="ARBA" id="ARBA00003408"/>
    </source>
</evidence>
<keyword evidence="6" id="KW-0813">Transport</keyword>
<feature type="transmembrane region" description="Helical" evidence="15">
    <location>
        <begin position="203"/>
        <end position="228"/>
    </location>
</feature>
<evidence type="ECO:0000256" key="7">
    <source>
        <dbReference type="ARBA" id="ARBA00022449"/>
    </source>
</evidence>
<evidence type="ECO:0000256" key="12">
    <source>
        <dbReference type="ARBA" id="ARBA00023136"/>
    </source>
</evidence>
<evidence type="ECO:0000313" key="16">
    <source>
        <dbReference type="EMBL" id="BAG08353.1"/>
    </source>
</evidence>
<accession>B0S1W3</accession>
<dbReference type="EMBL" id="AP008971">
    <property type="protein sequence ID" value="BAG08353.1"/>
    <property type="molecule type" value="Genomic_DNA"/>
</dbReference>
<dbReference type="eggNOG" id="COG0534">
    <property type="taxonomic scope" value="Bacteria"/>
</dbReference>